<feature type="region of interest" description="Disordered" evidence="3">
    <location>
        <begin position="111"/>
        <end position="264"/>
    </location>
</feature>
<feature type="region of interest" description="Disordered" evidence="3">
    <location>
        <begin position="62"/>
        <end position="84"/>
    </location>
</feature>
<keyword evidence="5" id="KW-0969">Cilium</keyword>
<dbReference type="InterPro" id="IPR009205">
    <property type="entry name" value="FlaC_arc"/>
</dbReference>
<keyword evidence="5" id="KW-0282">Flagellum</keyword>
<evidence type="ECO:0000256" key="2">
    <source>
        <dbReference type="ARBA" id="ARBA00022440"/>
    </source>
</evidence>
<organism evidence="5 6">
    <name type="scientific">Haloarchaeobius litoreus</name>
    <dbReference type="NCBI Taxonomy" id="755306"/>
    <lineage>
        <taxon>Archaea</taxon>
        <taxon>Methanobacteriati</taxon>
        <taxon>Methanobacteriota</taxon>
        <taxon>Stenosarchaea group</taxon>
        <taxon>Halobacteria</taxon>
        <taxon>Halobacteriales</taxon>
        <taxon>Halorubellaceae</taxon>
        <taxon>Haloarchaeobius</taxon>
    </lineage>
</organism>
<keyword evidence="6" id="KW-1185">Reference proteome</keyword>
<dbReference type="PANTHER" id="PTHR40698:SF1">
    <property type="entry name" value="FLAGELLA-RELATED PROTEIN D-RELATED"/>
    <property type="match status" value="1"/>
</dbReference>
<comment type="subcellular location">
    <subcellularLocation>
        <location evidence="1">Archaeal flagellum</location>
    </subcellularLocation>
</comment>
<evidence type="ECO:0000259" key="4">
    <source>
        <dbReference type="Pfam" id="PF04659"/>
    </source>
</evidence>
<gene>
    <name evidence="5" type="ORF">ACFSBL_00305</name>
</gene>
<evidence type="ECO:0000313" key="6">
    <source>
        <dbReference type="Proteomes" id="UP001597034"/>
    </source>
</evidence>
<dbReference type="Pfam" id="PF05377">
    <property type="entry name" value="FlaC_arch"/>
    <property type="match status" value="1"/>
</dbReference>
<feature type="compositionally biased region" description="Acidic residues" evidence="3">
    <location>
        <begin position="146"/>
        <end position="170"/>
    </location>
</feature>
<feature type="compositionally biased region" description="Basic and acidic residues" evidence="3">
    <location>
        <begin position="243"/>
        <end position="256"/>
    </location>
</feature>
<feature type="region of interest" description="Disordered" evidence="3">
    <location>
        <begin position="1"/>
        <end position="48"/>
    </location>
</feature>
<dbReference type="InterPro" id="IPR006752">
    <property type="entry name" value="Arch_fla_DE"/>
</dbReference>
<feature type="domain" description="Archaeal flagella protein FlaD/E" evidence="4">
    <location>
        <begin position="265"/>
        <end position="356"/>
    </location>
</feature>
<reference evidence="5 6" key="1">
    <citation type="journal article" date="2019" name="Int. J. Syst. Evol. Microbiol.">
        <title>The Global Catalogue of Microorganisms (GCM) 10K type strain sequencing project: providing services to taxonomists for standard genome sequencing and annotation.</title>
        <authorList>
            <consortium name="The Broad Institute Genomics Platform"/>
            <consortium name="The Broad Institute Genome Sequencing Center for Infectious Disease"/>
            <person name="Wu L."/>
            <person name="Ma J."/>
        </authorList>
    </citation>
    <scope>NUCLEOTIDE SEQUENCE [LARGE SCALE GENOMIC DNA]</scope>
    <source>
        <strain evidence="5 6">CGMCC 1.10390</strain>
    </source>
</reference>
<evidence type="ECO:0000256" key="1">
    <source>
        <dbReference type="ARBA" id="ARBA00004618"/>
    </source>
</evidence>
<comment type="caution">
    <text evidence="5">The sequence shown here is derived from an EMBL/GenBank/DDBJ whole genome shotgun (WGS) entry which is preliminary data.</text>
</comment>
<dbReference type="InterPro" id="IPR052494">
    <property type="entry name" value="Flagella_assembly_related"/>
</dbReference>
<accession>A0ABD6DDT0</accession>
<evidence type="ECO:0000256" key="3">
    <source>
        <dbReference type="SAM" id="MobiDB-lite"/>
    </source>
</evidence>
<dbReference type="Pfam" id="PF04659">
    <property type="entry name" value="Arch_fla_DE"/>
    <property type="match status" value="1"/>
</dbReference>
<keyword evidence="5" id="KW-0966">Cell projection</keyword>
<proteinExistence type="predicted"/>
<dbReference type="GO" id="GO:0097589">
    <property type="term" value="C:archaeal-type flagellum"/>
    <property type="evidence" value="ECO:0007669"/>
    <property type="project" value="UniProtKB-SubCell"/>
</dbReference>
<feature type="compositionally biased region" description="Acidic residues" evidence="3">
    <location>
        <begin position="23"/>
        <end position="34"/>
    </location>
</feature>
<protein>
    <submittedName>
        <fullName evidence="5">FlaD/FlaE family flagellar protein</fullName>
    </submittedName>
</protein>
<evidence type="ECO:0000313" key="5">
    <source>
        <dbReference type="EMBL" id="MFD1644117.1"/>
    </source>
</evidence>
<dbReference type="Proteomes" id="UP001597034">
    <property type="component" value="Unassembled WGS sequence"/>
</dbReference>
<dbReference type="EMBL" id="JBHUDO010000001">
    <property type="protein sequence ID" value="MFD1644117.1"/>
    <property type="molecule type" value="Genomic_DNA"/>
</dbReference>
<dbReference type="PANTHER" id="PTHR40698">
    <property type="entry name" value="FLAGELLA-RELATED PROTEIN E-RELATED-RELATED"/>
    <property type="match status" value="1"/>
</dbReference>
<feature type="compositionally biased region" description="Low complexity" evidence="3">
    <location>
        <begin position="71"/>
        <end position="81"/>
    </location>
</feature>
<sequence length="367" mass="39869">MGLRDVLADFLSSEGPQSGASSETEDEDEEEETAPDPSFDVPLEDLDQEEQVENLEHRIDSMQEDLERSNSQIESIQSSQEEVAERVEDVNGTVRQLLGIYDQLTASANPFVEGGSRTQMDDDVDGFGLGGEPDGATGEMPPAEAVENEAETADPDGEADEPAADEDLADNEVVVEATEPGEEEAVSFDDLKAESSDDEQAVGDDGQQAVQSQREQEEDNADDTRLEVEPLSDEAAQMSDAAEESRSYERASRESRAGTAASRSDATLPTLADTYATDILVFEWLTDLVTSAGPAAALRAIAYYEEIGWISPEVKAYLEDTLSGPDLDMTVDPSRDPNELNAEDHAESYEYIMKLESIQQTMDDTGL</sequence>
<dbReference type="RefSeq" id="WP_256399400.1">
    <property type="nucleotide sequence ID" value="NZ_JANHJR010000002.1"/>
</dbReference>
<name>A0ABD6DDT0_9EURY</name>
<keyword evidence="2" id="KW-0974">Archaeal flagellum</keyword>
<dbReference type="AlphaFoldDB" id="A0ABD6DDT0"/>